<organism evidence="1 2">
    <name type="scientific">Gryllotalpicola kribbensis</name>
    <dbReference type="NCBI Taxonomy" id="993084"/>
    <lineage>
        <taxon>Bacteria</taxon>
        <taxon>Bacillati</taxon>
        <taxon>Actinomycetota</taxon>
        <taxon>Actinomycetes</taxon>
        <taxon>Micrococcales</taxon>
        <taxon>Microbacteriaceae</taxon>
        <taxon>Gryllotalpicola</taxon>
    </lineage>
</organism>
<dbReference type="RefSeq" id="WP_344774348.1">
    <property type="nucleotide sequence ID" value="NZ_BAABBX010000006.1"/>
</dbReference>
<proteinExistence type="predicted"/>
<evidence type="ECO:0000313" key="2">
    <source>
        <dbReference type="Proteomes" id="UP001500213"/>
    </source>
</evidence>
<gene>
    <name evidence="1" type="ORF">GCM10022288_09410</name>
</gene>
<dbReference type="Proteomes" id="UP001500213">
    <property type="component" value="Unassembled WGS sequence"/>
</dbReference>
<reference evidence="2" key="1">
    <citation type="journal article" date="2019" name="Int. J. Syst. Evol. Microbiol.">
        <title>The Global Catalogue of Microorganisms (GCM) 10K type strain sequencing project: providing services to taxonomists for standard genome sequencing and annotation.</title>
        <authorList>
            <consortium name="The Broad Institute Genomics Platform"/>
            <consortium name="The Broad Institute Genome Sequencing Center for Infectious Disease"/>
            <person name="Wu L."/>
            <person name="Ma J."/>
        </authorList>
    </citation>
    <scope>NUCLEOTIDE SEQUENCE [LARGE SCALE GENOMIC DNA]</scope>
    <source>
        <strain evidence="2">JCM 17593</strain>
    </source>
</reference>
<dbReference type="EMBL" id="BAABBX010000006">
    <property type="protein sequence ID" value="GAA4186227.1"/>
    <property type="molecule type" value="Genomic_DNA"/>
</dbReference>
<accession>A0ABP8AM31</accession>
<name>A0ABP8AM31_9MICO</name>
<evidence type="ECO:0000313" key="1">
    <source>
        <dbReference type="EMBL" id="GAA4186227.1"/>
    </source>
</evidence>
<protein>
    <submittedName>
        <fullName evidence="1">Vms1/Ankzf1 family peptidyl-tRNA hydrolase</fullName>
    </submittedName>
</protein>
<sequence length="381" mass="40389">MADRMRELYEESGPWASVYVDASGDTADPRGQAASKRNSIAHALEQAGAPRADIDAIVEALAAPTGVSAPASRLVLARGGEVRFDRGLPGAVRVGEFAEFGPLPDLVPLVRHRPVAFEYLVVLVGHDAGDVLLCTTGSEEPQAREHVQGRADTLQKVRAGGWSEANYQRHVVDVWTHNEGEVAARVDALVSERHPRFVVAAGEEAGLALFLGKLSAGTREITRGVPVDARPSDASSKRLDTEIGAAIDDELSSLRERAHELIRPRAAGESPVEALGVGEVVHALQQSQVELLLLVDGAGDAHANDELDGRRVYVLDRAPWVASAPEDAGEAEIVGRVRASVGLVRAAVLTDATVMVVPADELPAHAPVAALLRWPAQAYAP</sequence>
<keyword evidence="1" id="KW-0378">Hydrolase</keyword>
<dbReference type="InterPro" id="IPR040701">
    <property type="entry name" value="Bact_RF_family2"/>
</dbReference>
<keyword evidence="2" id="KW-1185">Reference proteome</keyword>
<comment type="caution">
    <text evidence="1">The sequence shown here is derived from an EMBL/GenBank/DDBJ whole genome shotgun (WGS) entry which is preliminary data.</text>
</comment>
<dbReference type="GO" id="GO:0016787">
    <property type="term" value="F:hydrolase activity"/>
    <property type="evidence" value="ECO:0007669"/>
    <property type="project" value="UniProtKB-KW"/>
</dbReference>
<dbReference type="Pfam" id="PF18844">
    <property type="entry name" value="baeRF_family2"/>
    <property type="match status" value="1"/>
</dbReference>